<organism evidence="4 5">
    <name type="scientific">Escallonia herrerae</name>
    <dbReference type="NCBI Taxonomy" id="1293975"/>
    <lineage>
        <taxon>Eukaryota</taxon>
        <taxon>Viridiplantae</taxon>
        <taxon>Streptophyta</taxon>
        <taxon>Embryophyta</taxon>
        <taxon>Tracheophyta</taxon>
        <taxon>Spermatophyta</taxon>
        <taxon>Magnoliopsida</taxon>
        <taxon>eudicotyledons</taxon>
        <taxon>Gunneridae</taxon>
        <taxon>Pentapetalae</taxon>
        <taxon>asterids</taxon>
        <taxon>campanulids</taxon>
        <taxon>Escalloniales</taxon>
        <taxon>Escalloniaceae</taxon>
        <taxon>Escallonia</taxon>
    </lineage>
</organism>
<evidence type="ECO:0000256" key="2">
    <source>
        <dbReference type="SAM" id="Phobius"/>
    </source>
</evidence>
<evidence type="ECO:0000259" key="3">
    <source>
        <dbReference type="PROSITE" id="PS50076"/>
    </source>
</evidence>
<reference evidence="4" key="1">
    <citation type="submission" date="2022-12" db="EMBL/GenBank/DDBJ databases">
        <title>Draft genome assemblies for two species of Escallonia (Escalloniales).</title>
        <authorList>
            <person name="Chanderbali A."/>
            <person name="Dervinis C."/>
            <person name="Anghel I."/>
            <person name="Soltis D."/>
            <person name="Soltis P."/>
            <person name="Zapata F."/>
        </authorList>
    </citation>
    <scope>NUCLEOTIDE SEQUENCE</scope>
    <source>
        <strain evidence="4">UCBG64.0493</strain>
        <tissue evidence="4">Leaf</tissue>
    </source>
</reference>
<sequence>MATVIKAYWLPLILCAASIFFQLVVIPRSFPVNHYDGAFISSRHFLLQIPLFFISLSSFTVLFVVIIAVLGIKRYSSIEEVHRAYQKLSSSWNSGLEAPHTIDFIKIQYAFELLTNQLWKRDYDLFGIDEQVDVIEKAKEQYTRGNSSEIGFPLLKTASFDPEGRAFDAITSENLQAKFGNTSGLLAQILSLGSKRCALFSDNWKRIGSNENYESDKNTEHNGRARDARDDYS</sequence>
<accession>A0AA88VFX8</accession>
<evidence type="ECO:0000313" key="4">
    <source>
        <dbReference type="EMBL" id="KAK3005600.1"/>
    </source>
</evidence>
<gene>
    <name evidence="4" type="ORF">RJ639_016963</name>
</gene>
<feature type="transmembrane region" description="Helical" evidence="2">
    <location>
        <begin position="45"/>
        <end position="72"/>
    </location>
</feature>
<dbReference type="AlphaFoldDB" id="A0AA88VFX8"/>
<dbReference type="InterPro" id="IPR052448">
    <property type="entry name" value="DnaJ_C16_autophagy_reg"/>
</dbReference>
<name>A0AA88VFX8_9ASTE</name>
<dbReference type="SUPFAM" id="SSF46565">
    <property type="entry name" value="Chaperone J-domain"/>
    <property type="match status" value="1"/>
</dbReference>
<keyword evidence="2" id="KW-0472">Membrane</keyword>
<dbReference type="PANTHER" id="PTHR44303:SF2">
    <property type="entry name" value="DNAJ HOMOLOG SUBFAMILY C MEMBER 16"/>
    <property type="match status" value="1"/>
</dbReference>
<feature type="region of interest" description="Disordered" evidence="1">
    <location>
        <begin position="210"/>
        <end position="233"/>
    </location>
</feature>
<feature type="transmembrane region" description="Helical" evidence="2">
    <location>
        <begin position="7"/>
        <end position="25"/>
    </location>
</feature>
<dbReference type="InterPro" id="IPR001623">
    <property type="entry name" value="DnaJ_domain"/>
</dbReference>
<comment type="caution">
    <text evidence="4">The sequence shown here is derived from an EMBL/GenBank/DDBJ whole genome shotgun (WGS) entry which is preliminary data.</text>
</comment>
<evidence type="ECO:0000313" key="5">
    <source>
        <dbReference type="Proteomes" id="UP001188597"/>
    </source>
</evidence>
<keyword evidence="2" id="KW-1133">Transmembrane helix</keyword>
<dbReference type="Gene3D" id="1.10.287.110">
    <property type="entry name" value="DnaJ domain"/>
    <property type="match status" value="1"/>
</dbReference>
<keyword evidence="2" id="KW-0812">Transmembrane</keyword>
<dbReference type="Proteomes" id="UP001188597">
    <property type="component" value="Unassembled WGS sequence"/>
</dbReference>
<dbReference type="PROSITE" id="PS50076">
    <property type="entry name" value="DNAJ_2"/>
    <property type="match status" value="1"/>
</dbReference>
<proteinExistence type="predicted"/>
<dbReference type="InterPro" id="IPR036869">
    <property type="entry name" value="J_dom_sf"/>
</dbReference>
<evidence type="ECO:0000256" key="1">
    <source>
        <dbReference type="SAM" id="MobiDB-lite"/>
    </source>
</evidence>
<keyword evidence="5" id="KW-1185">Reference proteome</keyword>
<protein>
    <recommendedName>
        <fullName evidence="3">J domain-containing protein</fullName>
    </recommendedName>
</protein>
<dbReference type="PANTHER" id="PTHR44303">
    <property type="entry name" value="DNAJ HOMOLOG SUBFAMILY C MEMBER 16"/>
    <property type="match status" value="1"/>
</dbReference>
<dbReference type="EMBL" id="JAVXUP010002108">
    <property type="protein sequence ID" value="KAK3005600.1"/>
    <property type="molecule type" value="Genomic_DNA"/>
</dbReference>
<feature type="compositionally biased region" description="Basic and acidic residues" evidence="1">
    <location>
        <begin position="214"/>
        <end position="233"/>
    </location>
</feature>
<feature type="domain" description="J" evidence="3">
    <location>
        <begin position="65"/>
        <end position="127"/>
    </location>
</feature>